<dbReference type="OrthoDB" id="3787430at2759"/>
<evidence type="ECO:0000313" key="1">
    <source>
        <dbReference type="EMBL" id="KAF1973999.1"/>
    </source>
</evidence>
<protein>
    <submittedName>
        <fullName evidence="1">Uncharacterized protein</fullName>
    </submittedName>
</protein>
<dbReference type="AlphaFoldDB" id="A0A6A5VCC2"/>
<dbReference type="EMBL" id="ML976677">
    <property type="protein sequence ID" value="KAF1973999.1"/>
    <property type="molecule type" value="Genomic_DNA"/>
</dbReference>
<accession>A0A6A5VCC2</accession>
<organism evidence="1 2">
    <name type="scientific">Bimuria novae-zelandiae CBS 107.79</name>
    <dbReference type="NCBI Taxonomy" id="1447943"/>
    <lineage>
        <taxon>Eukaryota</taxon>
        <taxon>Fungi</taxon>
        <taxon>Dikarya</taxon>
        <taxon>Ascomycota</taxon>
        <taxon>Pezizomycotina</taxon>
        <taxon>Dothideomycetes</taxon>
        <taxon>Pleosporomycetidae</taxon>
        <taxon>Pleosporales</taxon>
        <taxon>Massarineae</taxon>
        <taxon>Didymosphaeriaceae</taxon>
        <taxon>Bimuria</taxon>
    </lineage>
</organism>
<reference evidence="1" key="1">
    <citation type="journal article" date="2020" name="Stud. Mycol.">
        <title>101 Dothideomycetes genomes: a test case for predicting lifestyles and emergence of pathogens.</title>
        <authorList>
            <person name="Haridas S."/>
            <person name="Albert R."/>
            <person name="Binder M."/>
            <person name="Bloem J."/>
            <person name="Labutti K."/>
            <person name="Salamov A."/>
            <person name="Andreopoulos B."/>
            <person name="Baker S."/>
            <person name="Barry K."/>
            <person name="Bills G."/>
            <person name="Bluhm B."/>
            <person name="Cannon C."/>
            <person name="Castanera R."/>
            <person name="Culley D."/>
            <person name="Daum C."/>
            <person name="Ezra D."/>
            <person name="Gonzalez J."/>
            <person name="Henrissat B."/>
            <person name="Kuo A."/>
            <person name="Liang C."/>
            <person name="Lipzen A."/>
            <person name="Lutzoni F."/>
            <person name="Magnuson J."/>
            <person name="Mondo S."/>
            <person name="Nolan M."/>
            <person name="Ohm R."/>
            <person name="Pangilinan J."/>
            <person name="Park H.-J."/>
            <person name="Ramirez L."/>
            <person name="Alfaro M."/>
            <person name="Sun H."/>
            <person name="Tritt A."/>
            <person name="Yoshinaga Y."/>
            <person name="Zwiers L.-H."/>
            <person name="Turgeon B."/>
            <person name="Goodwin S."/>
            <person name="Spatafora J."/>
            <person name="Crous P."/>
            <person name="Grigoriev I."/>
        </authorList>
    </citation>
    <scope>NUCLEOTIDE SEQUENCE</scope>
    <source>
        <strain evidence="1">CBS 107.79</strain>
    </source>
</reference>
<evidence type="ECO:0000313" key="2">
    <source>
        <dbReference type="Proteomes" id="UP000800036"/>
    </source>
</evidence>
<name>A0A6A5VCC2_9PLEO</name>
<gene>
    <name evidence="1" type="ORF">BU23DRAFT_567793</name>
</gene>
<keyword evidence="2" id="KW-1185">Reference proteome</keyword>
<sequence length="277" mass="31516">MKRSLNHIDSDYHDVDGALAAFIAAELSRQSASGTQNNELENAGNTLANLPRAATQIPPRLPFYPSLFNGHIRGSNHYEAKLPHDTMSKFIDMMNYYHGRAATVKSAKFTEADTFRNSGLVDLFNYFLIPYRLYFFQDTKNFLPLTAAALRLRDYQANMAAHAPQMGLIAPNGEALNFLQIDFIERAPLAIFLELYLDLFVRLCPNLQLIEIPQSWQGHLVIAPIVLKMWREECDFDLEVKEDLPGQCLRLGRKGGWNQRHSNYWFNLVAADIAKHG</sequence>
<dbReference type="Proteomes" id="UP000800036">
    <property type="component" value="Unassembled WGS sequence"/>
</dbReference>
<proteinExistence type="predicted"/>